<proteinExistence type="inferred from homology"/>
<dbReference type="InterPro" id="IPR029510">
    <property type="entry name" value="Ald_DH_CS_GLU"/>
</dbReference>
<dbReference type="GO" id="GO:0009013">
    <property type="term" value="F:succinate-semialdehyde dehydrogenase [NAD(P)+] activity"/>
    <property type="evidence" value="ECO:0007669"/>
    <property type="project" value="UniProtKB-EC"/>
</dbReference>
<evidence type="ECO:0000259" key="4">
    <source>
        <dbReference type="Pfam" id="PF00171"/>
    </source>
</evidence>
<evidence type="ECO:0000256" key="1">
    <source>
        <dbReference type="ARBA" id="ARBA00023002"/>
    </source>
</evidence>
<dbReference type="AlphaFoldDB" id="Q0VQG6"/>
<evidence type="ECO:0000313" key="5">
    <source>
        <dbReference type="EMBL" id="CAL16582.1"/>
    </source>
</evidence>
<keyword evidence="1 3" id="KW-0560">Oxidoreductase</keyword>
<protein>
    <submittedName>
        <fullName evidence="5">Succinate-semialdehyde dehydrogenase [NAD(P)+]</fullName>
        <ecNumber evidence="5">1.2.1.16</ecNumber>
    </submittedName>
</protein>
<dbReference type="CDD" id="cd07099">
    <property type="entry name" value="ALDH_DDALDH"/>
    <property type="match status" value="1"/>
</dbReference>
<dbReference type="EMBL" id="AM286690">
    <property type="protein sequence ID" value="CAL16582.1"/>
    <property type="molecule type" value="Genomic_DNA"/>
</dbReference>
<dbReference type="STRING" id="393595.ABO_1134"/>
<evidence type="ECO:0000313" key="6">
    <source>
        <dbReference type="Proteomes" id="UP000008871"/>
    </source>
</evidence>
<reference evidence="5 6" key="1">
    <citation type="journal article" date="2006" name="Nat. Biotechnol.">
        <title>Genome sequence of the ubiquitous hydrocarbon-degrading marine bacterium Alcanivorax borkumensis.</title>
        <authorList>
            <person name="Schneiker S."/>
            <person name="Martins dos Santos V.A.P."/>
            <person name="Bartels D."/>
            <person name="Bekel T."/>
            <person name="Brecht M."/>
            <person name="Buhrmester J."/>
            <person name="Chernikova T.N."/>
            <person name="Denaro R."/>
            <person name="Ferrer M."/>
            <person name="Gertler C."/>
            <person name="Goesmann A."/>
            <person name="Golyshina O.V."/>
            <person name="Kaminski F."/>
            <person name="Khachane A.N."/>
            <person name="Lang S."/>
            <person name="Linke B."/>
            <person name="McHardy A.C."/>
            <person name="Meyer F."/>
            <person name="Nechitaylo T."/>
            <person name="Puehler A."/>
            <person name="Regenhardt D."/>
            <person name="Rupp O."/>
            <person name="Sabirova J.S."/>
            <person name="Selbitschka W."/>
            <person name="Yakimov M.M."/>
            <person name="Timmis K.N."/>
            <person name="Vorhoelter F.-J."/>
            <person name="Weidner S."/>
            <person name="Kaiser O."/>
            <person name="Golyshin P.N."/>
        </authorList>
    </citation>
    <scope>NUCLEOTIDE SEQUENCE [LARGE SCALE GENOMIC DNA]</scope>
    <source>
        <strain evidence="6">ATCC 700651 / DSM 11573 / NCIMB 13689 / SK2</strain>
    </source>
</reference>
<dbReference type="SUPFAM" id="SSF53720">
    <property type="entry name" value="ALDH-like"/>
    <property type="match status" value="1"/>
</dbReference>
<keyword evidence="6" id="KW-1185">Reference proteome</keyword>
<comment type="similarity">
    <text evidence="3">Belongs to the aldehyde dehydrogenase family.</text>
</comment>
<dbReference type="PANTHER" id="PTHR11699">
    <property type="entry name" value="ALDEHYDE DEHYDROGENASE-RELATED"/>
    <property type="match status" value="1"/>
</dbReference>
<dbReference type="EC" id="1.2.1.16" evidence="5"/>
<dbReference type="InterPro" id="IPR016161">
    <property type="entry name" value="Ald_DH/histidinol_DH"/>
</dbReference>
<accession>Q0VQG6</accession>
<name>Q0VQG6_ALCBS</name>
<dbReference type="InterPro" id="IPR016163">
    <property type="entry name" value="Ald_DH_C"/>
</dbReference>
<dbReference type="eggNOG" id="COG1012">
    <property type="taxonomic scope" value="Bacteria"/>
</dbReference>
<dbReference type="KEGG" id="abo:ABO_1134"/>
<dbReference type="InterPro" id="IPR016162">
    <property type="entry name" value="Ald_DH_N"/>
</dbReference>
<dbReference type="Gene3D" id="3.40.605.10">
    <property type="entry name" value="Aldehyde Dehydrogenase, Chain A, domain 1"/>
    <property type="match status" value="1"/>
</dbReference>
<dbReference type="InterPro" id="IPR015590">
    <property type="entry name" value="Aldehyde_DH_dom"/>
</dbReference>
<dbReference type="OrthoDB" id="9812625at2"/>
<organism evidence="5 6">
    <name type="scientific">Alcanivorax borkumensis (strain ATCC 700651 / DSM 11573 / NCIMB 13689 / SK2)</name>
    <dbReference type="NCBI Taxonomy" id="393595"/>
    <lineage>
        <taxon>Bacteria</taxon>
        <taxon>Pseudomonadati</taxon>
        <taxon>Pseudomonadota</taxon>
        <taxon>Gammaproteobacteria</taxon>
        <taxon>Oceanospirillales</taxon>
        <taxon>Alcanivoracaceae</taxon>
        <taxon>Alcanivorax</taxon>
    </lineage>
</organism>
<evidence type="ECO:0000256" key="3">
    <source>
        <dbReference type="RuleBase" id="RU003345"/>
    </source>
</evidence>
<dbReference type="Proteomes" id="UP000008871">
    <property type="component" value="Chromosome"/>
</dbReference>
<gene>
    <name evidence="5" type="ordered locus">ABO_1134</name>
</gene>
<dbReference type="InterPro" id="IPR016160">
    <property type="entry name" value="Ald_DH_CS_CYS"/>
</dbReference>
<feature type="domain" description="Aldehyde dehydrogenase" evidence="4">
    <location>
        <begin position="13"/>
        <end position="471"/>
    </location>
</feature>
<dbReference type="RefSeq" id="WP_011588417.1">
    <property type="nucleotide sequence ID" value="NC_008260.1"/>
</dbReference>
<dbReference type="Pfam" id="PF00171">
    <property type="entry name" value="Aldedh"/>
    <property type="match status" value="1"/>
</dbReference>
<dbReference type="PROSITE" id="PS00687">
    <property type="entry name" value="ALDEHYDE_DEHYDR_GLU"/>
    <property type="match status" value="1"/>
</dbReference>
<evidence type="ECO:0000256" key="2">
    <source>
        <dbReference type="PROSITE-ProRule" id="PRU10007"/>
    </source>
</evidence>
<feature type="active site" evidence="2">
    <location>
        <position position="243"/>
    </location>
</feature>
<sequence length="533" mass="57896">MTVQEKLTANVVVDTNPATGTAVAELSETNLDALPQMLDKARQAQAIWATKSFKERARHIQMMRSYIVDRADDLARTISESNGKTLTDALATEVLPCALACKWYAKNAEHYLKERNRPVGSILFFNKRTHMLRVPLGVVGIISPWNYPLSIPFGEIVMALMAGNGIMLKVAAATPAVGRAIEQIVAAGELPEGLFQHIVGSGSKVATGFFDNGIDKLFFTGSVAAGKTLMAQAAKTLTPVSLELGGNDPMLVLEDADLERATNGAAWGGYQNAGQSCGGVERVYVVDAVYDQFVDLLAKKTRQLRHGIGCNGFDVDIGSLTTAGQLRTVQQHVEDALAKGARIEAQSRPVGNVENGFFFPATLLTQVTDDMLTMCDETFGPLIAVQRVANEEEAIRKANDSNLALTSSVWTKDNKRGRAIAAQLQTGVTTLNDHLYSHGLSETPWGGWKESGIGRTHGPEGLEEMTQAKVVNWDTLPSKRNIFWYPFDQATYNGIKNALLFVFPSGVGQWLSASLKLTPFLVKKMFTGWKTGD</sequence>
<dbReference type="HOGENOM" id="CLU_005391_1_0_6"/>
<dbReference type="PROSITE" id="PS00070">
    <property type="entry name" value="ALDEHYDE_DEHYDR_CYS"/>
    <property type="match status" value="1"/>
</dbReference>
<dbReference type="Gene3D" id="3.40.309.10">
    <property type="entry name" value="Aldehyde Dehydrogenase, Chain A, domain 2"/>
    <property type="match status" value="1"/>
</dbReference>